<sequence>MSAYDLSQSLPKVQQIFTEFHDRLEERLKEDRTATNWSPEGFIEADPTPNKIYLRWIVNSYILRGIKLYEDVLSRVQPALTDYFYLVESGNLDQGEPGKPWTNERNIDNYCGLAGCTKPSKASQSKKASKFISTTSSTVPTGFTQHGIDELLDKYQTILQKRKTELKETEQVHADTEISFKTDEVTVYHPKTKEASCYYGQGTKWCTASTKSSNMFDTYNKDGPLYIIVPKDPKKEGEKYQMHVQSQSLMNKKDNAINIFKLLKKYPSLSSFDQVREFNKKIDLGDKNLKSLDGYDLSGVIELNCENNRLKTLPVLPPTLQKLICGDNELSDLGDFPDGLIEVDCRRNQIIKLPKLPASLKRLICSDNPLKELPALPLGLKWLDIDYTKIKQIQPLPYNLGVSCDYDVEFWGIGKKKSTKMINDGLGKHKNYIKLTQYNLKAKEQGLPIAETLPSEEQYNSVVFKDFVE</sequence>
<dbReference type="PANTHER" id="PTHR47114">
    <property type="match status" value="1"/>
</dbReference>
<accession>A0A6C0JU29</accession>
<keyword evidence="2" id="KW-0677">Repeat</keyword>
<proteinExistence type="predicted"/>
<dbReference type="EMBL" id="MN740696">
    <property type="protein sequence ID" value="QHU08316.1"/>
    <property type="molecule type" value="Genomic_DNA"/>
</dbReference>
<evidence type="ECO:0000256" key="1">
    <source>
        <dbReference type="ARBA" id="ARBA00022614"/>
    </source>
</evidence>
<keyword evidence="1" id="KW-0433">Leucine-rich repeat</keyword>
<dbReference type="PANTHER" id="PTHR47114:SF2">
    <property type="entry name" value="OLIGODENDROCYTE-MYELIN GLYCOPROTEIN"/>
    <property type="match status" value="1"/>
</dbReference>
<name>A0A6C0JU29_9ZZZZ</name>
<reference evidence="3" key="1">
    <citation type="journal article" date="2020" name="Nature">
        <title>Giant virus diversity and host interactions through global metagenomics.</title>
        <authorList>
            <person name="Schulz F."/>
            <person name="Roux S."/>
            <person name="Paez-Espino D."/>
            <person name="Jungbluth S."/>
            <person name="Walsh D.A."/>
            <person name="Denef V.J."/>
            <person name="McMahon K.D."/>
            <person name="Konstantinidis K.T."/>
            <person name="Eloe-Fadrosh E.A."/>
            <person name="Kyrpides N.C."/>
            <person name="Woyke T."/>
        </authorList>
    </citation>
    <scope>NUCLEOTIDE SEQUENCE</scope>
    <source>
        <strain evidence="3">GVMAG-S-1062768-28</strain>
    </source>
</reference>
<dbReference type="InterPro" id="IPR032675">
    <property type="entry name" value="LRR_dom_sf"/>
</dbReference>
<evidence type="ECO:0008006" key="4">
    <source>
        <dbReference type="Google" id="ProtNLM"/>
    </source>
</evidence>
<dbReference type="SUPFAM" id="SSF52058">
    <property type="entry name" value="L domain-like"/>
    <property type="match status" value="1"/>
</dbReference>
<dbReference type="InterPro" id="IPR051071">
    <property type="entry name" value="LRR-bact_E3_ubiq_ligases"/>
</dbReference>
<protein>
    <recommendedName>
        <fullName evidence="4">Leucine-rich repeat domain-containing protein</fullName>
    </recommendedName>
</protein>
<organism evidence="3">
    <name type="scientific">viral metagenome</name>
    <dbReference type="NCBI Taxonomy" id="1070528"/>
    <lineage>
        <taxon>unclassified sequences</taxon>
        <taxon>metagenomes</taxon>
        <taxon>organismal metagenomes</taxon>
    </lineage>
</organism>
<evidence type="ECO:0000256" key="2">
    <source>
        <dbReference type="ARBA" id="ARBA00022737"/>
    </source>
</evidence>
<dbReference type="Gene3D" id="3.80.10.10">
    <property type="entry name" value="Ribonuclease Inhibitor"/>
    <property type="match status" value="1"/>
</dbReference>
<dbReference type="AlphaFoldDB" id="A0A6C0JU29"/>
<dbReference type="SMART" id="SM00364">
    <property type="entry name" value="LRR_BAC"/>
    <property type="match status" value="4"/>
</dbReference>
<evidence type="ECO:0000313" key="3">
    <source>
        <dbReference type="EMBL" id="QHU08316.1"/>
    </source>
</evidence>